<sequence length="108" mass="12141">MLLAFPWLGGLVAAWHLRLRPQHCRSIVLIICLRTNDSFEEHVSSYGAHHLTYNMTCGYVDVIDGSTIITPIAAISWSSKALFDIQHIAILYPAIHLNTKAGLFTFFQ</sequence>
<evidence type="ECO:0000313" key="2">
    <source>
        <dbReference type="Proteomes" id="UP000799437"/>
    </source>
</evidence>
<dbReference type="AlphaFoldDB" id="A0A6A6W2N8"/>
<accession>A0A6A6W2N8</accession>
<dbReference type="GeneID" id="54490885"/>
<proteinExistence type="predicted"/>
<protein>
    <submittedName>
        <fullName evidence="1">Uncharacterized protein</fullName>
    </submittedName>
</protein>
<keyword evidence="2" id="KW-1185">Reference proteome</keyword>
<dbReference type="RefSeq" id="XP_033598840.1">
    <property type="nucleotide sequence ID" value="XM_033749831.1"/>
</dbReference>
<evidence type="ECO:0000313" key="1">
    <source>
        <dbReference type="EMBL" id="KAF2756389.1"/>
    </source>
</evidence>
<gene>
    <name evidence="1" type="ORF">EJ05DRAFT_63932</name>
</gene>
<reference evidence="1" key="1">
    <citation type="journal article" date="2020" name="Stud. Mycol.">
        <title>101 Dothideomycetes genomes: a test case for predicting lifestyles and emergence of pathogens.</title>
        <authorList>
            <person name="Haridas S."/>
            <person name="Albert R."/>
            <person name="Binder M."/>
            <person name="Bloem J."/>
            <person name="Labutti K."/>
            <person name="Salamov A."/>
            <person name="Andreopoulos B."/>
            <person name="Baker S."/>
            <person name="Barry K."/>
            <person name="Bills G."/>
            <person name="Bluhm B."/>
            <person name="Cannon C."/>
            <person name="Castanera R."/>
            <person name="Culley D."/>
            <person name="Daum C."/>
            <person name="Ezra D."/>
            <person name="Gonzalez J."/>
            <person name="Henrissat B."/>
            <person name="Kuo A."/>
            <person name="Liang C."/>
            <person name="Lipzen A."/>
            <person name="Lutzoni F."/>
            <person name="Magnuson J."/>
            <person name="Mondo S."/>
            <person name="Nolan M."/>
            <person name="Ohm R."/>
            <person name="Pangilinan J."/>
            <person name="Park H.-J."/>
            <person name="Ramirez L."/>
            <person name="Alfaro M."/>
            <person name="Sun H."/>
            <person name="Tritt A."/>
            <person name="Yoshinaga Y."/>
            <person name="Zwiers L.-H."/>
            <person name="Turgeon B."/>
            <person name="Goodwin S."/>
            <person name="Spatafora J."/>
            <person name="Crous P."/>
            <person name="Grigoriev I."/>
        </authorList>
    </citation>
    <scope>NUCLEOTIDE SEQUENCE</scope>
    <source>
        <strain evidence="1">CBS 121739</strain>
    </source>
</reference>
<dbReference type="EMBL" id="ML996575">
    <property type="protein sequence ID" value="KAF2756389.1"/>
    <property type="molecule type" value="Genomic_DNA"/>
</dbReference>
<dbReference type="Proteomes" id="UP000799437">
    <property type="component" value="Unassembled WGS sequence"/>
</dbReference>
<organism evidence="1 2">
    <name type="scientific">Pseudovirgaria hyperparasitica</name>
    <dbReference type="NCBI Taxonomy" id="470096"/>
    <lineage>
        <taxon>Eukaryota</taxon>
        <taxon>Fungi</taxon>
        <taxon>Dikarya</taxon>
        <taxon>Ascomycota</taxon>
        <taxon>Pezizomycotina</taxon>
        <taxon>Dothideomycetes</taxon>
        <taxon>Dothideomycetes incertae sedis</taxon>
        <taxon>Acrospermales</taxon>
        <taxon>Acrospermaceae</taxon>
        <taxon>Pseudovirgaria</taxon>
    </lineage>
</organism>
<name>A0A6A6W2N8_9PEZI</name>